<reference evidence="2" key="3">
    <citation type="submission" date="2022-12" db="EMBL/GenBank/DDBJ databases">
        <authorList>
            <person name="Sun Q."/>
            <person name="Kim S."/>
        </authorList>
    </citation>
    <scope>NUCLEOTIDE SEQUENCE</scope>
    <source>
        <strain evidence="2">KCTC 12344</strain>
    </source>
</reference>
<dbReference type="EMBL" id="CP038026">
    <property type="protein sequence ID" value="QBQ37014.1"/>
    <property type="molecule type" value="Genomic_DNA"/>
</dbReference>
<dbReference type="Proteomes" id="UP000294359">
    <property type="component" value="Chromosome"/>
</dbReference>
<keyword evidence="4" id="KW-1185">Reference proteome</keyword>
<evidence type="ECO:0000313" key="2">
    <source>
        <dbReference type="EMBL" id="GGZ00060.1"/>
    </source>
</evidence>
<dbReference type="OrthoDB" id="8708394at2"/>
<organism evidence="2 5">
    <name type="scientific">Pseudoduganella plicata</name>
    <dbReference type="NCBI Taxonomy" id="321984"/>
    <lineage>
        <taxon>Bacteria</taxon>
        <taxon>Pseudomonadati</taxon>
        <taxon>Pseudomonadota</taxon>
        <taxon>Betaproteobacteria</taxon>
        <taxon>Burkholderiales</taxon>
        <taxon>Oxalobacteraceae</taxon>
        <taxon>Telluria group</taxon>
        <taxon>Pseudoduganella</taxon>
    </lineage>
</organism>
<dbReference type="InterPro" id="IPR013424">
    <property type="entry name" value="Ice-binding_C"/>
</dbReference>
<proteinExistence type="predicted"/>
<keyword evidence="1" id="KW-0732">Signal</keyword>
<dbReference type="PROSITE" id="PS51257">
    <property type="entry name" value="PROKAR_LIPOPROTEIN"/>
    <property type="match status" value="1"/>
</dbReference>
<name>A0A4P7BEH4_9BURK</name>
<dbReference type="RefSeq" id="WP_134385382.1">
    <property type="nucleotide sequence ID" value="NZ_BMWW01000006.1"/>
</dbReference>
<accession>A0A4P7BEH4</accession>
<evidence type="ECO:0000313" key="4">
    <source>
        <dbReference type="Proteomes" id="UP000294359"/>
    </source>
</evidence>
<protein>
    <submittedName>
        <fullName evidence="3">PEP-CTERM sorting domain-containing protein</fullName>
    </submittedName>
</protein>
<evidence type="ECO:0000313" key="3">
    <source>
        <dbReference type="EMBL" id="QBQ37014.1"/>
    </source>
</evidence>
<dbReference type="EMBL" id="BMWW01000006">
    <property type="protein sequence ID" value="GGZ00060.1"/>
    <property type="molecule type" value="Genomic_DNA"/>
</dbReference>
<evidence type="ECO:0000313" key="5">
    <source>
        <dbReference type="Proteomes" id="UP000619512"/>
    </source>
</evidence>
<gene>
    <name evidence="3" type="ORF">E1742_13175</name>
    <name evidence="2" type="ORF">GCM10007388_37210</name>
</gene>
<feature type="chain" id="PRO_5044606725" evidence="1">
    <location>
        <begin position="21"/>
        <end position="201"/>
    </location>
</feature>
<evidence type="ECO:0000256" key="1">
    <source>
        <dbReference type="SAM" id="SignalP"/>
    </source>
</evidence>
<reference evidence="2" key="1">
    <citation type="journal article" date="2014" name="Int. J. Syst. Evol. Microbiol.">
        <title>Complete genome sequence of Corynebacterium casei LMG S-19264T (=DSM 44701T), isolated from a smear-ripened cheese.</title>
        <authorList>
            <consortium name="US DOE Joint Genome Institute (JGI-PGF)"/>
            <person name="Walter F."/>
            <person name="Albersmeier A."/>
            <person name="Kalinowski J."/>
            <person name="Ruckert C."/>
        </authorList>
    </citation>
    <scope>NUCLEOTIDE SEQUENCE</scope>
    <source>
        <strain evidence="2">KCTC 12344</strain>
    </source>
</reference>
<dbReference type="Proteomes" id="UP000619512">
    <property type="component" value="Unassembled WGS sequence"/>
</dbReference>
<sequence length="201" mass="21679">MVKKLLCAALLAAGTACVHAAETTWNFGYTGFINAETGAPFNYQLTGSFRGEDANADGVLLADELTYLQVQSFVLLEPFPEDPHAHMNPGGCARTWAPFLKCQIDSFSYKTTGQLEFSIHHFGNDEASSSWSGSIVSGSHFGSEGGNSSTGTSWTNWYNWTNQTTFTISPPPVPEPSTALLLPAGLAVLVAARRRQRKIDA</sequence>
<dbReference type="NCBIfam" id="TIGR02595">
    <property type="entry name" value="PEP_CTERM"/>
    <property type="match status" value="1"/>
</dbReference>
<dbReference type="AlphaFoldDB" id="A0A4P7BEH4"/>
<reference evidence="3 4" key="2">
    <citation type="submission" date="2019-03" db="EMBL/GenBank/DDBJ databases">
        <title>Draft Genome Sequences of Six Type Strains of the Genus Massilia.</title>
        <authorList>
            <person name="Miess H."/>
            <person name="Frediansyhah A."/>
            <person name="Gross H."/>
        </authorList>
    </citation>
    <scope>NUCLEOTIDE SEQUENCE [LARGE SCALE GENOMIC DNA]</scope>
    <source>
        <strain evidence="3 4">DSM 17505</strain>
    </source>
</reference>
<feature type="signal peptide" evidence="1">
    <location>
        <begin position="1"/>
        <end position="20"/>
    </location>
</feature>